<evidence type="ECO:0000313" key="9">
    <source>
        <dbReference type="Proteomes" id="UP000587070"/>
    </source>
</evidence>
<name>A0A840GB71_RHOTE</name>
<gene>
    <name evidence="8" type="ORF">GGD90_002304</name>
</gene>
<dbReference type="InterPro" id="IPR028351">
    <property type="entry name" value="CyaE"/>
</dbReference>
<evidence type="ECO:0000256" key="3">
    <source>
        <dbReference type="ARBA" id="ARBA00022452"/>
    </source>
</evidence>
<dbReference type="Proteomes" id="UP000587070">
    <property type="component" value="Unassembled WGS sequence"/>
</dbReference>
<keyword evidence="7" id="KW-0204">Cytolysis</keyword>
<keyword evidence="2 7" id="KW-0813">Transport</keyword>
<evidence type="ECO:0000256" key="1">
    <source>
        <dbReference type="ARBA" id="ARBA00007613"/>
    </source>
</evidence>
<comment type="subcellular location">
    <subcellularLocation>
        <location evidence="7">Cell outer membrane</location>
        <topology evidence="7">Peripheral membrane protein</topology>
    </subcellularLocation>
</comment>
<dbReference type="InterPro" id="IPR010130">
    <property type="entry name" value="T1SS_OMP_TolC"/>
</dbReference>
<dbReference type="SUPFAM" id="SSF56954">
    <property type="entry name" value="Outer membrane efflux proteins (OEP)"/>
    <property type="match status" value="1"/>
</dbReference>
<keyword evidence="5 7" id="KW-0472">Membrane</keyword>
<evidence type="ECO:0000256" key="4">
    <source>
        <dbReference type="ARBA" id="ARBA00022692"/>
    </source>
</evidence>
<dbReference type="PIRSF" id="PIRSF001892">
    <property type="entry name" value="CyaE"/>
    <property type="match status" value="1"/>
</dbReference>
<dbReference type="GO" id="GO:1990281">
    <property type="term" value="C:efflux pump complex"/>
    <property type="evidence" value="ECO:0007669"/>
    <property type="project" value="TreeGrafter"/>
</dbReference>
<comment type="similarity">
    <text evidence="1 7">Belongs to the outer membrane factor (OMF) (TC 1.B.17) family.</text>
</comment>
<keyword evidence="3" id="KW-1134">Transmembrane beta strand</keyword>
<dbReference type="GO" id="GO:0009279">
    <property type="term" value="C:cell outer membrane"/>
    <property type="evidence" value="ECO:0007669"/>
    <property type="project" value="UniProtKB-SubCell"/>
</dbReference>
<proteinExistence type="inferred from homology"/>
<keyword evidence="6 7" id="KW-0998">Cell outer membrane</keyword>
<dbReference type="RefSeq" id="WP_153116939.1">
    <property type="nucleotide sequence ID" value="NZ_JACIGE010000008.1"/>
</dbReference>
<evidence type="ECO:0000256" key="6">
    <source>
        <dbReference type="ARBA" id="ARBA00023237"/>
    </source>
</evidence>
<dbReference type="Pfam" id="PF02321">
    <property type="entry name" value="OEP"/>
    <property type="match status" value="2"/>
</dbReference>
<protein>
    <recommendedName>
        <fullName evidence="7">Protein CyaE</fullName>
    </recommendedName>
</protein>
<dbReference type="PANTHER" id="PTHR30026">
    <property type="entry name" value="OUTER MEMBRANE PROTEIN TOLC"/>
    <property type="match status" value="1"/>
</dbReference>
<dbReference type="PANTHER" id="PTHR30026:SF21">
    <property type="entry name" value="SLR1270 PROTEIN"/>
    <property type="match status" value="1"/>
</dbReference>
<dbReference type="InterPro" id="IPR051906">
    <property type="entry name" value="TolC-like"/>
</dbReference>
<comment type="caution">
    <text evidence="8">The sequence shown here is derived from an EMBL/GenBank/DDBJ whole genome shotgun (WGS) entry which is preliminary data.</text>
</comment>
<keyword evidence="9" id="KW-1185">Reference proteome</keyword>
<evidence type="ECO:0000313" key="8">
    <source>
        <dbReference type="EMBL" id="MBB4247918.1"/>
    </source>
</evidence>
<accession>A0A840GB71</accession>
<dbReference type="Gene3D" id="1.20.1600.10">
    <property type="entry name" value="Outer membrane efflux proteins (OEP)"/>
    <property type="match status" value="1"/>
</dbReference>
<evidence type="ECO:0000256" key="7">
    <source>
        <dbReference type="PIRNR" id="PIRNR001892"/>
    </source>
</evidence>
<dbReference type="GO" id="GO:0015562">
    <property type="term" value="F:efflux transmembrane transporter activity"/>
    <property type="evidence" value="ECO:0007669"/>
    <property type="project" value="InterPro"/>
</dbReference>
<dbReference type="NCBIfam" id="TIGR01844">
    <property type="entry name" value="type_I_sec_TolC"/>
    <property type="match status" value="1"/>
</dbReference>
<evidence type="ECO:0000256" key="5">
    <source>
        <dbReference type="ARBA" id="ARBA00023136"/>
    </source>
</evidence>
<keyword evidence="4" id="KW-0812">Transmembrane</keyword>
<reference evidence="8 9" key="1">
    <citation type="submission" date="2020-08" db="EMBL/GenBank/DDBJ databases">
        <title>Genome sequencing of Purple Non-Sulfur Bacteria from various extreme environments.</title>
        <authorList>
            <person name="Mayer M."/>
        </authorList>
    </citation>
    <scope>NUCLEOTIDE SEQUENCE [LARGE SCALE GENOMIC DNA]</scope>
    <source>
        <strain evidence="8 9">2761</strain>
    </source>
</reference>
<sequence length="501" mass="52521">MPYTSRRALPAHCPLKLTLAVIGAFAALSIAAVPGARANGFDPFPVAALTPPPAAASNGLPCQEPAAEHALSLVNVVDEALCHNPQTREAWATARWRAAQVGVAQAAWLPTLAATLSASRIRPDTSLAREDYNQQKSALTLSWLLWDFGGRSATLESARQLLAAASETQSSTLQSVFLAAVQAFYQVHANTAALAATRESERAAGESLRAAEARYRIGTGTPADRLQAQTAYSQATLARISAEGSLQTAYGTLANVIGRDAQRAPPLAPVLDPAPDARFERDVGALIDEARRQRPDLRASEAQLASAEADIAAARAAGLPTLSLVAAANNTDSSLGSTTRDGSLGVRVDIPVFSGFATHYRVRSAEEQRAIKAAQLEKTRLQVSLDVWNAYQNLVTATQSVKSAADLLASAEQSARVARGRYEAGVGTLIELLNAQSALASARLQDVQAKFAWRTGRATLAQAIGVLDGSLLQLPPAAAGNLPAAEPILPATPLTDTKVSP</sequence>
<dbReference type="GO" id="GO:0015288">
    <property type="term" value="F:porin activity"/>
    <property type="evidence" value="ECO:0007669"/>
    <property type="project" value="TreeGrafter"/>
</dbReference>
<dbReference type="AlphaFoldDB" id="A0A840GB71"/>
<evidence type="ECO:0000256" key="2">
    <source>
        <dbReference type="ARBA" id="ARBA00022448"/>
    </source>
</evidence>
<dbReference type="GO" id="GO:0031640">
    <property type="term" value="P:killing of cells of another organism"/>
    <property type="evidence" value="ECO:0007669"/>
    <property type="project" value="UniProtKB-KW"/>
</dbReference>
<dbReference type="InterPro" id="IPR003423">
    <property type="entry name" value="OMP_efflux"/>
</dbReference>
<keyword evidence="7" id="KW-0354">Hemolysis</keyword>
<dbReference type="EMBL" id="JACIGE010000008">
    <property type="protein sequence ID" value="MBB4247918.1"/>
    <property type="molecule type" value="Genomic_DNA"/>
</dbReference>
<comment type="function">
    <text evidence="7">CyaE is necessary for transport of calmodulin-sensitive adenylate cyclase-hemolysin (cyclolysin).</text>
</comment>
<organism evidence="8 9">
    <name type="scientific">Rhodocyclus tenuis</name>
    <name type="common">Rhodospirillum tenue</name>
    <dbReference type="NCBI Taxonomy" id="1066"/>
    <lineage>
        <taxon>Bacteria</taxon>
        <taxon>Pseudomonadati</taxon>
        <taxon>Pseudomonadota</taxon>
        <taxon>Betaproteobacteria</taxon>
        <taxon>Rhodocyclales</taxon>
        <taxon>Rhodocyclaceae</taxon>
        <taxon>Rhodocyclus</taxon>
    </lineage>
</organism>
<dbReference type="OrthoDB" id="8553524at2"/>